<reference evidence="1" key="1">
    <citation type="submission" date="2020-05" db="EMBL/GenBank/DDBJ databases">
        <authorList>
            <person name="Chiriac C."/>
            <person name="Salcher M."/>
            <person name="Ghai R."/>
            <person name="Kavagutti S V."/>
        </authorList>
    </citation>
    <scope>NUCLEOTIDE SEQUENCE</scope>
</reference>
<dbReference type="AlphaFoldDB" id="A0A6J6N512"/>
<dbReference type="Gene3D" id="2.120.10.70">
    <property type="entry name" value="Fucose-specific lectin"/>
    <property type="match status" value="1"/>
</dbReference>
<evidence type="ECO:0000313" key="1">
    <source>
        <dbReference type="EMBL" id="CAB4680258.1"/>
    </source>
</evidence>
<dbReference type="PROSITE" id="PS51257">
    <property type="entry name" value="PROKAR_LIPOPROTEIN"/>
    <property type="match status" value="1"/>
</dbReference>
<dbReference type="Pfam" id="PF01391">
    <property type="entry name" value="Collagen"/>
    <property type="match status" value="1"/>
</dbReference>
<dbReference type="InterPro" id="IPR008160">
    <property type="entry name" value="Collagen"/>
</dbReference>
<dbReference type="EMBL" id="CAEZXM010000015">
    <property type="protein sequence ID" value="CAB4680258.1"/>
    <property type="molecule type" value="Genomic_DNA"/>
</dbReference>
<name>A0A6J6N512_9ZZZZ</name>
<sequence length="599" mass="59729">MFGDRFARSVVRSRWAAVGAAVAVACGAGGVGWVAHATPGASISSFVNITPCRLFDTRAGGDTVGDRSTPLGTGETFDRQVWGTNGACTIPSTATGISYNLTVPDPMVTGFVKLYPGDAAVPNASAINTSALFGTKANGGIVGLSATGSIKLFNQVGPLNAILDITGYFVGVTPGTAGAPGLNGTNGVDGIDGVNGTNGTNGIDGVDGVDGSNGTNGLNGINGVTGAQYGRDITAVSTVVGGVGVPAPNDVSITVGADGFPVLAFLVPIDPLLPLNGDLTIVKCVDPACSSLVTPVSTSYIGILSHLTSITIGADGNPIVAFSDVAGALKVVKCASANCVSFGLDETLDATAALDPAITIGADGNPIVSYYDSVTASLKVAHCADPDCISVDTPVTVDPAVADPAVDAGAFSSITIGVDGNPVISYYDFPSGVKVVKCSDATCTTHRAPVTLDSAALGNTSIAIGVDANPVISYADINSQDLKIVHCVDQACSGAVTPVTLDSNALGVFTTSLAISADGNPYVSYTSNGVVTVIRCANTACTSAKAPLTVDLDGGVGSQAMAIGGDANPVIAYVDALATGDVRVAKLTHSSWTPYGWGR</sequence>
<proteinExistence type="predicted"/>
<accession>A0A6J6N512</accession>
<protein>
    <submittedName>
        <fullName evidence="1">Unannotated protein</fullName>
    </submittedName>
</protein>
<organism evidence="1">
    <name type="scientific">freshwater metagenome</name>
    <dbReference type="NCBI Taxonomy" id="449393"/>
    <lineage>
        <taxon>unclassified sequences</taxon>
        <taxon>metagenomes</taxon>
        <taxon>ecological metagenomes</taxon>
    </lineage>
</organism>
<gene>
    <name evidence="1" type="ORF">UFOPK2366_00156</name>
</gene>